<evidence type="ECO:0000313" key="2">
    <source>
        <dbReference type="EMBL" id="MBM7839465.1"/>
    </source>
</evidence>
<proteinExistence type="predicted"/>
<organism evidence="2 3">
    <name type="scientific">Shouchella xiaoxiensis</name>
    <dbReference type="NCBI Taxonomy" id="766895"/>
    <lineage>
        <taxon>Bacteria</taxon>
        <taxon>Bacillati</taxon>
        <taxon>Bacillota</taxon>
        <taxon>Bacilli</taxon>
        <taxon>Bacillales</taxon>
        <taxon>Bacillaceae</taxon>
        <taxon>Shouchella</taxon>
    </lineage>
</organism>
<dbReference type="EMBL" id="JAFBCV010000008">
    <property type="protein sequence ID" value="MBM7839465.1"/>
    <property type="molecule type" value="Genomic_DNA"/>
</dbReference>
<protein>
    <recommendedName>
        <fullName evidence="1">Knr4/Smi1-like domain-containing protein</fullName>
    </recommendedName>
</protein>
<gene>
    <name evidence="2" type="ORF">JOC54_002745</name>
</gene>
<dbReference type="Pfam" id="PF09346">
    <property type="entry name" value="SMI1_KNR4"/>
    <property type="match status" value="1"/>
</dbReference>
<dbReference type="InterPro" id="IPR018958">
    <property type="entry name" value="Knr4/Smi1-like_dom"/>
</dbReference>
<reference evidence="2" key="1">
    <citation type="submission" date="2021-01" db="EMBL/GenBank/DDBJ databases">
        <title>Genomic Encyclopedia of Type Strains, Phase IV (KMG-IV): sequencing the most valuable type-strain genomes for metagenomic binning, comparative biology and taxonomic classification.</title>
        <authorList>
            <person name="Goeker M."/>
        </authorList>
    </citation>
    <scope>NUCLEOTIDE SEQUENCE</scope>
    <source>
        <strain evidence="2">DSM 21943</strain>
    </source>
</reference>
<dbReference type="Proteomes" id="UP001179280">
    <property type="component" value="Unassembled WGS sequence"/>
</dbReference>
<feature type="domain" description="Knr4/Smi1-like" evidence="1">
    <location>
        <begin position="15"/>
        <end position="143"/>
    </location>
</feature>
<evidence type="ECO:0000313" key="3">
    <source>
        <dbReference type="Proteomes" id="UP001179280"/>
    </source>
</evidence>
<comment type="caution">
    <text evidence="2">The sequence shown here is derived from an EMBL/GenBank/DDBJ whole genome shotgun (WGS) entry which is preliminary data.</text>
</comment>
<dbReference type="RefSeq" id="WP_204466707.1">
    <property type="nucleotide sequence ID" value="NZ_JAFBCV010000008.1"/>
</dbReference>
<accession>A0ABS2SW62</accession>
<dbReference type="SUPFAM" id="SSF160631">
    <property type="entry name" value="SMI1/KNR4-like"/>
    <property type="match status" value="1"/>
</dbReference>
<name>A0ABS2SW62_9BACI</name>
<dbReference type="Gene3D" id="3.40.1580.10">
    <property type="entry name" value="SMI1/KNR4-like"/>
    <property type="match status" value="1"/>
</dbReference>
<evidence type="ECO:0000259" key="1">
    <source>
        <dbReference type="SMART" id="SM00860"/>
    </source>
</evidence>
<sequence length="336" mass="38735">MVIWNEDNSGTAFSTLTDEVLQEAERRFGVQLPEAYVELLKQQNGGSLEANAVPSPSEKIEEPYIEVTEIYGIGEDMGIYDTSYLIQEWELPEKIVLFSGTGHAWLAFDYRKTSANPPIVYIETDAETKVYKLADDFAQFLGMLYIEESEIDEEYDDWNEWSEEEFDQLLSEGTDEEELSVALLSVSQSTTDYQWLGQVFLRLSQHQHSFVRNQVAEIVWNGAALYLEESTLTILLERFEKDENLDVRQYAESIREDLNRSYEDWVLSLDDSSEYVSSALLYQKKSMLLVYKEEGTWALERDGEIVHTSQTKEELLNNVTVDGQQLKAIWSQLKIA</sequence>
<dbReference type="InterPro" id="IPR037883">
    <property type="entry name" value="Knr4/Smi1-like_sf"/>
</dbReference>
<dbReference type="SMART" id="SM00860">
    <property type="entry name" value="SMI1_KNR4"/>
    <property type="match status" value="1"/>
</dbReference>
<keyword evidence="3" id="KW-1185">Reference proteome</keyword>